<gene>
    <name evidence="2" type="ORF">QQX98_007760</name>
</gene>
<evidence type="ECO:0000313" key="2">
    <source>
        <dbReference type="EMBL" id="KAK7413383.1"/>
    </source>
</evidence>
<proteinExistence type="predicted"/>
<name>A0ABR1GX35_9HYPO</name>
<evidence type="ECO:0008006" key="4">
    <source>
        <dbReference type="Google" id="ProtNLM"/>
    </source>
</evidence>
<evidence type="ECO:0000313" key="3">
    <source>
        <dbReference type="Proteomes" id="UP001498476"/>
    </source>
</evidence>
<feature type="compositionally biased region" description="Basic and acidic residues" evidence="1">
    <location>
        <begin position="485"/>
        <end position="497"/>
    </location>
</feature>
<dbReference type="Gene3D" id="2.60.40.640">
    <property type="match status" value="1"/>
</dbReference>
<dbReference type="InterPro" id="IPR014752">
    <property type="entry name" value="Arrestin-like_C"/>
</dbReference>
<reference evidence="2 3" key="1">
    <citation type="journal article" date="2025" name="Microbiol. Resour. Announc.">
        <title>Draft genome sequences for Neonectria magnoliae and Neonectria punicea, canker pathogens of Liriodendron tulipifera and Acer saccharum in West Virginia.</title>
        <authorList>
            <person name="Petronek H.M."/>
            <person name="Kasson M.T."/>
            <person name="Metheny A.M."/>
            <person name="Stauder C.M."/>
            <person name="Lovett B."/>
            <person name="Lynch S.C."/>
            <person name="Garnas J.R."/>
            <person name="Kasson L.R."/>
            <person name="Stajich J.E."/>
        </authorList>
    </citation>
    <scope>NUCLEOTIDE SEQUENCE [LARGE SCALE GENOMIC DNA]</scope>
    <source>
        <strain evidence="2 3">NRRL 64653</strain>
    </source>
</reference>
<comment type="caution">
    <text evidence="2">The sequence shown here is derived from an EMBL/GenBank/DDBJ whole genome shotgun (WGS) entry which is preliminary data.</text>
</comment>
<accession>A0ABR1GX35</accession>
<keyword evidence="3" id="KW-1185">Reference proteome</keyword>
<protein>
    <recommendedName>
        <fullName evidence="4">Arrestin-like N-terminal domain-containing protein</fullName>
    </recommendedName>
</protein>
<organism evidence="2 3">
    <name type="scientific">Neonectria punicea</name>
    <dbReference type="NCBI Taxonomy" id="979145"/>
    <lineage>
        <taxon>Eukaryota</taxon>
        <taxon>Fungi</taxon>
        <taxon>Dikarya</taxon>
        <taxon>Ascomycota</taxon>
        <taxon>Pezizomycotina</taxon>
        <taxon>Sordariomycetes</taxon>
        <taxon>Hypocreomycetidae</taxon>
        <taxon>Hypocreales</taxon>
        <taxon>Nectriaceae</taxon>
        <taxon>Neonectria</taxon>
    </lineage>
</organism>
<dbReference type="Proteomes" id="UP001498476">
    <property type="component" value="Unassembled WGS sequence"/>
</dbReference>
<evidence type="ECO:0000256" key="1">
    <source>
        <dbReference type="SAM" id="MobiDB-lite"/>
    </source>
</evidence>
<sequence length="497" mass="54825">MPQTTPKSSQLLGIRLDGDATEYAPGDTIVGCVFRKTYVVSPNALVQISLHGRTKSKMVVNRGGNSSSTYRGRFTLIDERDSAQWIFQGPLHIPSLGEQVWPFAITIPLHPNPKFLALGVLQEQSYLPLDPGHVATQTLPSTFKLDSTGSTEGFIEYFLKAELRASRDSSVDVTDAVLPVRVVNLSVDPPIADLGLRTSREARSVASYRLVPGMEETELSISQKMKQSLNFSSVPTFWFTVEIEAPTLIQLENPNPIPFRMRVVPDFERTSEIIQGVPHKVRLTSVHARVKVTTEIRCEGTFNPHHKTKTREIDLLSQGVIPTLTKPVWIPCTNEWPPVDIGALANLRFGRRGRIGPVQPRYGPDVYPTFTTYNIRHSHRLSWYVRGNIAGEEFHVSGGHPVTLLMASDERGQGAILPAEASSQQVTAPPSFESGERADSWIQPPAESDGLPTFAEVRQEDERLRLSQIAGPSSAPPDTVSGKALQRDAEGSNKSEL</sequence>
<dbReference type="EMBL" id="JAZAVJ010000131">
    <property type="protein sequence ID" value="KAK7413383.1"/>
    <property type="molecule type" value="Genomic_DNA"/>
</dbReference>
<feature type="region of interest" description="Disordered" evidence="1">
    <location>
        <begin position="418"/>
        <end position="497"/>
    </location>
</feature>